<dbReference type="Pfam" id="PF00144">
    <property type="entry name" value="Beta-lactamase"/>
    <property type="match status" value="1"/>
</dbReference>
<dbReference type="EMBL" id="JBHSPR010000007">
    <property type="protein sequence ID" value="MFC6016490.1"/>
    <property type="molecule type" value="Genomic_DNA"/>
</dbReference>
<dbReference type="PANTHER" id="PTHR43283">
    <property type="entry name" value="BETA-LACTAMASE-RELATED"/>
    <property type="match status" value="1"/>
</dbReference>
<dbReference type="InterPro" id="IPR050789">
    <property type="entry name" value="Diverse_Enzym_Activities"/>
</dbReference>
<keyword evidence="2" id="KW-0378">Hydrolase</keyword>
<dbReference type="GO" id="GO:0016787">
    <property type="term" value="F:hydrolase activity"/>
    <property type="evidence" value="ECO:0007669"/>
    <property type="project" value="UniProtKB-KW"/>
</dbReference>
<comment type="caution">
    <text evidence="2">The sequence shown here is derived from an EMBL/GenBank/DDBJ whole genome shotgun (WGS) entry which is preliminary data.</text>
</comment>
<proteinExistence type="predicted"/>
<dbReference type="SUPFAM" id="SSF56601">
    <property type="entry name" value="beta-lactamase/transpeptidase-like"/>
    <property type="match status" value="1"/>
</dbReference>
<accession>A0ABW1K508</accession>
<evidence type="ECO:0000259" key="1">
    <source>
        <dbReference type="Pfam" id="PF00144"/>
    </source>
</evidence>
<organism evidence="2 3">
    <name type="scientific">Plantactinospora solaniradicis</name>
    <dbReference type="NCBI Taxonomy" id="1723736"/>
    <lineage>
        <taxon>Bacteria</taxon>
        <taxon>Bacillati</taxon>
        <taxon>Actinomycetota</taxon>
        <taxon>Actinomycetes</taxon>
        <taxon>Micromonosporales</taxon>
        <taxon>Micromonosporaceae</taxon>
        <taxon>Plantactinospora</taxon>
    </lineage>
</organism>
<sequence>MVNLDETGTWLRQHLPALLAEHQVPGAAVAVLVDDQVVDHAAGVLSMSTGVAATVDSVFQIGSITKVWTATLVMQLIDEGRLDLDAPVRRYLPEFRLGDESAAATITVRHLLCHTSGFEGDVFTDTGSNEDCVEKYVGALGEVGQLFAPGEMFSYNNAAFCVLGRVVEVLRGMPFERCLREHLFTPLGLTHAANGADEAILYRAAVGHVQPTPDAPQQPAPVWSLVRSNAPAGSRLAMRPRDLLAFARMHLDEGVAADGSRVLSPASVAAMGQRQVELPEVGLMGGAWGLGWEVYDWPGGPVLAHDGGTVGQAAFLRVVPGRRVAVALLTNGGDAVALYTRLYGHLLPELAGVEVPPMPTPPVRPKRVDASRFVGTYASEVVDLTVSQDDDGRVWLEQVPKGLLAEIGRQVERKELVRPDLVRSDAAGSDVVGADGDIEPDDGTFIPVQPIQGVHPALSFVGADGTGRALYLHNGRANRRVSPA</sequence>
<keyword evidence="3" id="KW-1185">Reference proteome</keyword>
<dbReference type="Gene3D" id="3.40.710.10">
    <property type="entry name" value="DD-peptidase/beta-lactamase superfamily"/>
    <property type="match status" value="1"/>
</dbReference>
<evidence type="ECO:0000313" key="2">
    <source>
        <dbReference type="EMBL" id="MFC6016490.1"/>
    </source>
</evidence>
<dbReference type="Proteomes" id="UP001596203">
    <property type="component" value="Unassembled WGS sequence"/>
</dbReference>
<dbReference type="InterPro" id="IPR012338">
    <property type="entry name" value="Beta-lactam/transpept-like"/>
</dbReference>
<dbReference type="RefSeq" id="WP_377419893.1">
    <property type="nucleotide sequence ID" value="NZ_JBHSPR010000007.1"/>
</dbReference>
<feature type="domain" description="Beta-lactamase-related" evidence="1">
    <location>
        <begin position="12"/>
        <end position="334"/>
    </location>
</feature>
<dbReference type="InterPro" id="IPR001466">
    <property type="entry name" value="Beta-lactam-related"/>
</dbReference>
<reference evidence="3" key="1">
    <citation type="journal article" date="2019" name="Int. J. Syst. Evol. Microbiol.">
        <title>The Global Catalogue of Microorganisms (GCM) 10K type strain sequencing project: providing services to taxonomists for standard genome sequencing and annotation.</title>
        <authorList>
            <consortium name="The Broad Institute Genomics Platform"/>
            <consortium name="The Broad Institute Genome Sequencing Center for Infectious Disease"/>
            <person name="Wu L."/>
            <person name="Ma J."/>
        </authorList>
    </citation>
    <scope>NUCLEOTIDE SEQUENCE [LARGE SCALE GENOMIC DNA]</scope>
    <source>
        <strain evidence="3">ZS-35-S2</strain>
    </source>
</reference>
<dbReference type="PANTHER" id="PTHR43283:SF3">
    <property type="entry name" value="BETA-LACTAMASE FAMILY PROTEIN (AFU_ORTHOLOGUE AFUA_5G07500)"/>
    <property type="match status" value="1"/>
</dbReference>
<gene>
    <name evidence="2" type="ORF">ACFP2T_09790</name>
</gene>
<evidence type="ECO:0000313" key="3">
    <source>
        <dbReference type="Proteomes" id="UP001596203"/>
    </source>
</evidence>
<protein>
    <submittedName>
        <fullName evidence="2">Serine hydrolase domain-containing protein</fullName>
        <ecNumber evidence="2">3.-.-.-</ecNumber>
    </submittedName>
</protein>
<dbReference type="EC" id="3.-.-.-" evidence="2"/>
<name>A0ABW1K508_9ACTN</name>